<protein>
    <submittedName>
        <fullName evidence="1">Asparaginase</fullName>
    </submittedName>
</protein>
<reference evidence="2" key="1">
    <citation type="journal article" date="2019" name="Int. J. Syst. Evol. Microbiol.">
        <title>The Global Catalogue of Microorganisms (GCM) 10K type strain sequencing project: providing services to taxonomists for standard genome sequencing and annotation.</title>
        <authorList>
            <consortium name="The Broad Institute Genomics Platform"/>
            <consortium name="The Broad Institute Genome Sequencing Center for Infectious Disease"/>
            <person name="Wu L."/>
            <person name="Ma J."/>
        </authorList>
    </citation>
    <scope>NUCLEOTIDE SEQUENCE [LARGE SCALE GENOMIC DNA]</scope>
    <source>
        <strain evidence="2">JCM 17441</strain>
    </source>
</reference>
<dbReference type="InterPro" id="IPR010349">
    <property type="entry name" value="Asparaginase_II"/>
</dbReference>
<dbReference type="PANTHER" id="PTHR42110">
    <property type="entry name" value="L-ASPARAGINASE, PUTATIVE (AFU_ORTHOLOGUE AFUA_3G11890)-RELATED"/>
    <property type="match status" value="1"/>
</dbReference>
<dbReference type="EMBL" id="BAABAT010000004">
    <property type="protein sequence ID" value="GAA4246946.1"/>
    <property type="molecule type" value="Genomic_DNA"/>
</dbReference>
<name>A0ABP8D413_9ACTN</name>
<evidence type="ECO:0000313" key="2">
    <source>
        <dbReference type="Proteomes" id="UP001500620"/>
    </source>
</evidence>
<proteinExistence type="predicted"/>
<dbReference type="RefSeq" id="WP_345123819.1">
    <property type="nucleotide sequence ID" value="NZ_BAABAT010000004.1"/>
</dbReference>
<evidence type="ECO:0000313" key="1">
    <source>
        <dbReference type="EMBL" id="GAA4246946.1"/>
    </source>
</evidence>
<gene>
    <name evidence="1" type="ORF">GCM10022255_020830</name>
</gene>
<keyword evidence="2" id="KW-1185">Reference proteome</keyword>
<dbReference type="Proteomes" id="UP001500620">
    <property type="component" value="Unassembled WGS sequence"/>
</dbReference>
<dbReference type="PANTHER" id="PTHR42110:SF1">
    <property type="entry name" value="L-ASPARAGINASE, PUTATIVE (AFU_ORTHOLOGUE AFUA_3G11890)-RELATED"/>
    <property type="match status" value="1"/>
</dbReference>
<organism evidence="1 2">
    <name type="scientific">Dactylosporangium darangshiense</name>
    <dbReference type="NCBI Taxonomy" id="579108"/>
    <lineage>
        <taxon>Bacteria</taxon>
        <taxon>Bacillati</taxon>
        <taxon>Actinomycetota</taxon>
        <taxon>Actinomycetes</taxon>
        <taxon>Micromonosporales</taxon>
        <taxon>Micromonosporaceae</taxon>
        <taxon>Dactylosporangium</taxon>
    </lineage>
</organism>
<accession>A0ABP8D413</accession>
<dbReference type="Pfam" id="PF06089">
    <property type="entry name" value="Asparaginase_II"/>
    <property type="match status" value="1"/>
</dbReference>
<comment type="caution">
    <text evidence="1">The sequence shown here is derived from an EMBL/GenBank/DDBJ whole genome shotgun (WGS) entry which is preliminary data.</text>
</comment>
<sequence length="317" mass="32420">MSDLYAGGELVAEVVRSGVVESRHHGSVVVLDADGEVAAWAGDVLGGFFPRSSSKPLQAVGLLRAGLTVDAADLALVAASHRGHEVHISAVRRMLDESGIPVDALRCPPDYPLSEDARDAVVRAGHGREPVFMNCSGKHAGMLRTAQANGWPLATYLDPAHPLQLGLTAAVEELTGEPVRATGVDGCGAPLLAVSLRGLAGAFLRLVGAPAGSPERSVADAMRAHPHLVSGDDPGEDDTRLMRALPGLLLKSGAEGVAAAALPGVGAVALKIDDGGMRARLPVLAAGFARLGVSLPGRVEVPLFGGGLEVGVVRSGW</sequence>